<keyword evidence="2" id="KW-1185">Reference proteome</keyword>
<protein>
    <recommendedName>
        <fullName evidence="3">Ubiquitin-like protease family profile domain-containing protein</fullName>
    </recommendedName>
</protein>
<sequence>MLPLFFRHMDHFSKRAVDLNKNLDMKFMTNLPVQESADCGAYVAAFAEYFIDDIELPSFLDIELYRSRLAFFLYQYGVSKLNGEVESDGDQVKRKRKKLKH</sequence>
<dbReference type="EMBL" id="CAMAPE010000019">
    <property type="protein sequence ID" value="CAH9088152.1"/>
    <property type="molecule type" value="Genomic_DNA"/>
</dbReference>
<name>A0A9P0Z608_CUSEU</name>
<evidence type="ECO:0008006" key="3">
    <source>
        <dbReference type="Google" id="ProtNLM"/>
    </source>
</evidence>
<dbReference type="Proteomes" id="UP001152484">
    <property type="component" value="Unassembled WGS sequence"/>
</dbReference>
<proteinExistence type="predicted"/>
<comment type="caution">
    <text evidence="1">The sequence shown here is derived from an EMBL/GenBank/DDBJ whole genome shotgun (WGS) entry which is preliminary data.</text>
</comment>
<dbReference type="PANTHER" id="PTHR33022">
    <property type="entry name" value="DUF1985 DOMAIN-CONTAINING PROTEIN"/>
    <property type="match status" value="1"/>
</dbReference>
<dbReference type="OrthoDB" id="1300832at2759"/>
<reference evidence="1" key="1">
    <citation type="submission" date="2022-07" db="EMBL/GenBank/DDBJ databases">
        <authorList>
            <person name="Macas J."/>
            <person name="Novak P."/>
            <person name="Neumann P."/>
        </authorList>
    </citation>
    <scope>NUCLEOTIDE SEQUENCE</scope>
</reference>
<organism evidence="1 2">
    <name type="scientific">Cuscuta europaea</name>
    <name type="common">European dodder</name>
    <dbReference type="NCBI Taxonomy" id="41803"/>
    <lineage>
        <taxon>Eukaryota</taxon>
        <taxon>Viridiplantae</taxon>
        <taxon>Streptophyta</taxon>
        <taxon>Embryophyta</taxon>
        <taxon>Tracheophyta</taxon>
        <taxon>Spermatophyta</taxon>
        <taxon>Magnoliopsida</taxon>
        <taxon>eudicotyledons</taxon>
        <taxon>Gunneridae</taxon>
        <taxon>Pentapetalae</taxon>
        <taxon>asterids</taxon>
        <taxon>lamiids</taxon>
        <taxon>Solanales</taxon>
        <taxon>Convolvulaceae</taxon>
        <taxon>Cuscuteae</taxon>
        <taxon>Cuscuta</taxon>
        <taxon>Cuscuta subgen. Cuscuta</taxon>
    </lineage>
</organism>
<dbReference type="AlphaFoldDB" id="A0A9P0Z608"/>
<evidence type="ECO:0000313" key="1">
    <source>
        <dbReference type="EMBL" id="CAH9088152.1"/>
    </source>
</evidence>
<accession>A0A9P0Z608</accession>
<evidence type="ECO:0000313" key="2">
    <source>
        <dbReference type="Proteomes" id="UP001152484"/>
    </source>
</evidence>
<gene>
    <name evidence="1" type="ORF">CEURO_LOCUS10374</name>
</gene>
<dbReference type="PANTHER" id="PTHR33022:SF21">
    <property type="entry name" value="UBIQUITIN-LIKE PROTEASE FAMILY PROFILE DOMAIN-CONTAINING PROTEIN"/>
    <property type="match status" value="1"/>
</dbReference>